<gene>
    <name evidence="5" type="ORF">PGLA1383_LOCUS28683</name>
    <name evidence="6" type="ORF">PGLA2088_LOCUS21166</name>
</gene>
<accession>A0A813JJM9</accession>
<comment type="caution">
    <text evidence="6">The sequence shown here is derived from an EMBL/GenBank/DDBJ whole genome shotgun (WGS) entry which is preliminary data.</text>
</comment>
<comment type="subcellular location">
    <subcellularLocation>
        <location evidence="1">Membrane</location>
        <topology evidence="1">Single-pass membrane protein</topology>
    </subcellularLocation>
</comment>
<keyword evidence="3" id="KW-0472">Membrane</keyword>
<dbReference type="EMBL" id="CAJNNV010024856">
    <property type="protein sequence ID" value="CAE8610873.1"/>
    <property type="molecule type" value="Genomic_DNA"/>
</dbReference>
<keyword evidence="3" id="KW-1133">Transmembrane helix</keyword>
<sequence>MGCHLPAPWAQTLHQSLLRWHKLHFSVTSVFLLLRIPAAGGAADSTPACLLERLQHEPFWDAVPLTRSSQRQQLLSAEGGFDDLSDVGQQVRCEVSAETLLPEGQAGLDLTMGFLQNWPMVSQYLQPLAYLAYSHFSAPGNGTLPRPYWQSPSWRAREGPAHETMTLSDGLNTAWGTLRQAVRHAGTRRHCLRDVDGTCVAAMLVGELLQIARGALAHSQWAASASMAEGVKADPLLQRLESLRRPWPWHALLHAGWGPSLLGALLAIPLAGDLQLAVRDREALTGSACCSWVDTMTALLEADRLQPEESVSSALERAPSRRCCGGFARWLVAGRPSLMLAAASLDIHRPRWGSQQQQPQQQRTLTHTLCQSQDVLQVQVAGGDVVVHIHGASAFVRRDVDGGMWLQLEILHFVSTTDGAVRLTVYGKTAHNLRYYAQALTLPLAHLAQWTCRPSWDKSGPRNSKDSPARLTSFFGYDSVAYCEVPLSSGSSVPEELAVELKALAPSTWSLPPLNLCPVPAGDRRFRLAACTQPLHSFASLDAAAPGLLAEWLDYHAVLGVEHFTVLDADGSLEEPVRRYRERPGSRWKAEVEYVGLWPERFGGPRYRTMSTDKDSDQWRPILFEVEAENYCLWRYRGRAQWAAVLHSPDEFLHVPEAARPGALLRFLEPLQAQMHKISHVEVRQVLFGGPPQDESSIRSRYLFREQGAESSSAVAHTFIANVENVAQAGVHPARPRPPSAGEDPLLIVHADPFADLRVNHYVNALGQDRCGDKLCDTFDGSAAWEVEAEIVLAE</sequence>
<evidence type="ECO:0000256" key="3">
    <source>
        <dbReference type="ARBA" id="ARBA00022989"/>
    </source>
</evidence>
<dbReference type="OrthoDB" id="2526284at2759"/>
<dbReference type="EMBL" id="CAJNNW010025737">
    <property type="protein sequence ID" value="CAE8679083.1"/>
    <property type="molecule type" value="Genomic_DNA"/>
</dbReference>
<dbReference type="GO" id="GO:0016757">
    <property type="term" value="F:glycosyltransferase activity"/>
    <property type="evidence" value="ECO:0007669"/>
    <property type="project" value="TreeGrafter"/>
</dbReference>
<evidence type="ECO:0000313" key="5">
    <source>
        <dbReference type="EMBL" id="CAE8610873.1"/>
    </source>
</evidence>
<evidence type="ECO:0000313" key="7">
    <source>
        <dbReference type="Proteomes" id="UP000626109"/>
    </source>
</evidence>
<dbReference type="GO" id="GO:0005737">
    <property type="term" value="C:cytoplasm"/>
    <property type="evidence" value="ECO:0007669"/>
    <property type="project" value="TreeGrafter"/>
</dbReference>
<feature type="signal peptide" evidence="4">
    <location>
        <begin position="1"/>
        <end position="43"/>
    </location>
</feature>
<evidence type="ECO:0000313" key="8">
    <source>
        <dbReference type="Proteomes" id="UP000654075"/>
    </source>
</evidence>
<protein>
    <submittedName>
        <fullName evidence="6">Uncharacterized protein</fullName>
    </submittedName>
</protein>
<dbReference type="PANTHER" id="PTHR21461:SF12">
    <property type="entry name" value="GALACTAN BETA-1,4-GALACTOSYLTRANSFERASE GALS2"/>
    <property type="match status" value="1"/>
</dbReference>
<evidence type="ECO:0000256" key="1">
    <source>
        <dbReference type="ARBA" id="ARBA00004167"/>
    </source>
</evidence>
<organism evidence="6 7">
    <name type="scientific">Polarella glacialis</name>
    <name type="common">Dinoflagellate</name>
    <dbReference type="NCBI Taxonomy" id="89957"/>
    <lineage>
        <taxon>Eukaryota</taxon>
        <taxon>Sar</taxon>
        <taxon>Alveolata</taxon>
        <taxon>Dinophyceae</taxon>
        <taxon>Suessiales</taxon>
        <taxon>Suessiaceae</taxon>
        <taxon>Polarella</taxon>
    </lineage>
</organism>
<dbReference type="Proteomes" id="UP000654075">
    <property type="component" value="Unassembled WGS sequence"/>
</dbReference>
<evidence type="ECO:0000256" key="2">
    <source>
        <dbReference type="ARBA" id="ARBA00022692"/>
    </source>
</evidence>
<name>A0A813JJM9_POLGL</name>
<evidence type="ECO:0000313" key="6">
    <source>
        <dbReference type="EMBL" id="CAE8679083.1"/>
    </source>
</evidence>
<keyword evidence="4" id="KW-0732">Signal</keyword>
<reference evidence="6" key="1">
    <citation type="submission" date="2021-02" db="EMBL/GenBank/DDBJ databases">
        <authorList>
            <person name="Dougan E. K."/>
            <person name="Rhodes N."/>
            <person name="Thang M."/>
            <person name="Chan C."/>
        </authorList>
    </citation>
    <scope>NUCLEOTIDE SEQUENCE</scope>
</reference>
<feature type="chain" id="PRO_5036222182" evidence="4">
    <location>
        <begin position="44"/>
        <end position="795"/>
    </location>
</feature>
<dbReference type="AlphaFoldDB" id="A0A813JJM9"/>
<dbReference type="PANTHER" id="PTHR21461">
    <property type="entry name" value="GLYCOSYLTRANSFERASE FAMILY 92 PROTEIN"/>
    <property type="match status" value="1"/>
</dbReference>
<evidence type="ECO:0000256" key="4">
    <source>
        <dbReference type="SAM" id="SignalP"/>
    </source>
</evidence>
<proteinExistence type="predicted"/>
<keyword evidence="8" id="KW-1185">Reference proteome</keyword>
<dbReference type="Proteomes" id="UP000626109">
    <property type="component" value="Unassembled WGS sequence"/>
</dbReference>
<keyword evidence="2" id="KW-0812">Transmembrane</keyword>
<dbReference type="GO" id="GO:0016020">
    <property type="term" value="C:membrane"/>
    <property type="evidence" value="ECO:0007669"/>
    <property type="project" value="UniProtKB-SubCell"/>
</dbReference>